<comment type="caution">
    <text evidence="2">The sequence shown here is derived from an EMBL/GenBank/DDBJ whole genome shotgun (WGS) entry which is preliminary data.</text>
</comment>
<evidence type="ECO:0000313" key="3">
    <source>
        <dbReference type="Proteomes" id="UP000274920"/>
    </source>
</evidence>
<name>A0A426DE58_9FIRM</name>
<evidence type="ECO:0000313" key="2">
    <source>
        <dbReference type="EMBL" id="RRK31099.1"/>
    </source>
</evidence>
<dbReference type="Proteomes" id="UP000274920">
    <property type="component" value="Unassembled WGS sequence"/>
</dbReference>
<gene>
    <name evidence="2" type="ORF">EBB54_06740</name>
</gene>
<feature type="compositionally biased region" description="Basic and acidic residues" evidence="1">
    <location>
        <begin position="41"/>
        <end position="55"/>
    </location>
</feature>
<reference evidence="2" key="1">
    <citation type="submission" date="2018-10" db="EMBL/GenBank/DDBJ databases">
        <title>Schaedlerella arabinophila gen. nov. sp. nov., isolated from the mouse intestinal tract and comparative analysis with the genome of the closely related altered Schaedler flora strain ASF502.</title>
        <authorList>
            <person name="Miyake S."/>
            <person name="Soh M."/>
            <person name="Seedorf H."/>
        </authorList>
    </citation>
    <scope>NUCLEOTIDE SEQUENCE [LARGE SCALE GENOMIC DNA]</scope>
    <source>
        <strain evidence="2">DSM 106076</strain>
    </source>
</reference>
<dbReference type="InterPro" id="IPR036388">
    <property type="entry name" value="WH-like_DNA-bd_sf"/>
</dbReference>
<evidence type="ECO:0000256" key="1">
    <source>
        <dbReference type="SAM" id="MobiDB-lite"/>
    </source>
</evidence>
<feature type="region of interest" description="Disordered" evidence="1">
    <location>
        <begin position="36"/>
        <end position="55"/>
    </location>
</feature>
<dbReference type="SUPFAM" id="SSF88659">
    <property type="entry name" value="Sigma3 and sigma4 domains of RNA polymerase sigma factors"/>
    <property type="match status" value="1"/>
</dbReference>
<protein>
    <submittedName>
        <fullName evidence="2">Sigma-70 family RNA polymerase sigma factor</fullName>
    </submittedName>
</protein>
<accession>A0A426DE58</accession>
<keyword evidence="3" id="KW-1185">Reference proteome</keyword>
<dbReference type="Gene3D" id="1.10.10.10">
    <property type="entry name" value="Winged helix-like DNA-binding domain superfamily/Winged helix DNA-binding domain"/>
    <property type="match status" value="1"/>
</dbReference>
<dbReference type="InterPro" id="IPR013324">
    <property type="entry name" value="RNA_pol_sigma_r3/r4-like"/>
</dbReference>
<organism evidence="2 3">
    <name type="scientific">Schaedlerella arabinosiphila</name>
    <dbReference type="NCBI Taxonomy" id="2044587"/>
    <lineage>
        <taxon>Bacteria</taxon>
        <taxon>Bacillati</taxon>
        <taxon>Bacillota</taxon>
        <taxon>Clostridia</taxon>
        <taxon>Lachnospirales</taxon>
        <taxon>Lachnospiraceae</taxon>
        <taxon>Schaedlerella</taxon>
    </lineage>
</organism>
<proteinExistence type="predicted"/>
<dbReference type="EMBL" id="RHJS01000002">
    <property type="protein sequence ID" value="RRK31099.1"/>
    <property type="molecule type" value="Genomic_DNA"/>
</dbReference>
<sequence length="151" mass="17813">MSEKRIITIRSGNEEVRMEVTEEEYQRYFRPWWRQKKREQRNREAMEEKGYTEESYEAWRDEAAEDMGIADTGQPDMDELLEKEMLLGVLEEALDSLMPEERELALKVFGEQVPVSEFAKERGEPRTTVSSRKVSVLGKLREFFRGKGLDV</sequence>
<dbReference type="AlphaFoldDB" id="A0A426DE58"/>
<dbReference type="RefSeq" id="WP_125126835.1">
    <property type="nucleotide sequence ID" value="NZ_RHJS01000002.1"/>
</dbReference>